<evidence type="ECO:0000256" key="1">
    <source>
        <dbReference type="SAM" id="SignalP"/>
    </source>
</evidence>
<organism evidence="2 3">
    <name type="scientific">Tautonia sociabilis</name>
    <dbReference type="NCBI Taxonomy" id="2080755"/>
    <lineage>
        <taxon>Bacteria</taxon>
        <taxon>Pseudomonadati</taxon>
        <taxon>Planctomycetota</taxon>
        <taxon>Planctomycetia</taxon>
        <taxon>Isosphaerales</taxon>
        <taxon>Isosphaeraceae</taxon>
        <taxon>Tautonia</taxon>
    </lineage>
</organism>
<evidence type="ECO:0000313" key="3">
    <source>
        <dbReference type="Proteomes" id="UP000280296"/>
    </source>
</evidence>
<dbReference type="InterPro" id="IPR025737">
    <property type="entry name" value="FApF"/>
</dbReference>
<dbReference type="Proteomes" id="UP000280296">
    <property type="component" value="Unassembled WGS sequence"/>
</dbReference>
<reference evidence="2 3" key="2">
    <citation type="submission" date="2019-01" db="EMBL/GenBank/DDBJ databases">
        <title>Tautonia sociabilis, a novel thermotolerant planctomycete of Isosphaeraceae family, isolated from a 4000 m deep subterranean habitat.</title>
        <authorList>
            <person name="Kovaleva O.L."/>
            <person name="Elcheninov A.G."/>
            <person name="Van Heerden E."/>
            <person name="Toshchakov S.V."/>
            <person name="Novikov A."/>
            <person name="Bonch-Osmolovskaya E.A."/>
            <person name="Kublanov I.V."/>
        </authorList>
    </citation>
    <scope>NUCLEOTIDE SEQUENCE [LARGE SCALE GENOMIC DNA]</scope>
    <source>
        <strain evidence="2 3">GM2012</strain>
    </source>
</reference>
<dbReference type="RefSeq" id="WP_126726207.1">
    <property type="nucleotide sequence ID" value="NZ_RYZH01000027.1"/>
</dbReference>
<accession>A0A432MI25</accession>
<protein>
    <submittedName>
        <fullName evidence="2">Transporter</fullName>
    </submittedName>
</protein>
<comment type="caution">
    <text evidence="2">The sequence shown here is derived from an EMBL/GenBank/DDBJ whole genome shotgun (WGS) entry which is preliminary data.</text>
</comment>
<sequence length="256" mass="28297">MRILVITMLAVGALAMPARADVSDLEEGFPTALTDAYPKEYLGREAQLVNRFIRTDKEEDGFFFEPRLEFGFPRNAQISVAVPFRAGELEPDGLGDVRVEALYNFNQETLGVPAVSLIAGLETPTGDDSEGVDPIVGAVFSKTLGRSSLLHRLHLVGRYQFNSEEQADERDGRYEAVVGYSRRVSPQLFILFDYLREQDLKEHEETNLVEAGLRYGLSPIWVLSAGVGFGIGAESPEVQATVGLQRELLIPYSSPE</sequence>
<reference evidence="2 3" key="1">
    <citation type="submission" date="2018-12" db="EMBL/GenBank/DDBJ databases">
        <authorList>
            <person name="Toschakov S.V."/>
        </authorList>
    </citation>
    <scope>NUCLEOTIDE SEQUENCE [LARGE SCALE GENOMIC DNA]</scope>
    <source>
        <strain evidence="2 3">GM2012</strain>
    </source>
</reference>
<keyword evidence="3" id="KW-1185">Reference proteome</keyword>
<dbReference type="AlphaFoldDB" id="A0A432MI25"/>
<dbReference type="Pfam" id="PF13557">
    <property type="entry name" value="Phenol_MetA_deg"/>
    <property type="match status" value="1"/>
</dbReference>
<evidence type="ECO:0000313" key="2">
    <source>
        <dbReference type="EMBL" id="RUL87021.1"/>
    </source>
</evidence>
<dbReference type="EMBL" id="RYZH01000027">
    <property type="protein sequence ID" value="RUL87021.1"/>
    <property type="molecule type" value="Genomic_DNA"/>
</dbReference>
<gene>
    <name evidence="2" type="ORF">TsocGM_14605</name>
</gene>
<feature type="signal peptide" evidence="1">
    <location>
        <begin position="1"/>
        <end position="20"/>
    </location>
</feature>
<name>A0A432MI25_9BACT</name>
<proteinExistence type="predicted"/>
<dbReference type="OrthoDB" id="7977750at2"/>
<keyword evidence="1" id="KW-0732">Signal</keyword>
<feature type="chain" id="PRO_5019525594" evidence="1">
    <location>
        <begin position="21"/>
        <end position="256"/>
    </location>
</feature>